<dbReference type="AlphaFoldDB" id="A0AAD3CKW7"/>
<dbReference type="GO" id="GO:0009982">
    <property type="term" value="F:pseudouridine synthase activity"/>
    <property type="evidence" value="ECO:0007669"/>
    <property type="project" value="InterPro"/>
</dbReference>
<dbReference type="Proteomes" id="UP001054902">
    <property type="component" value="Unassembled WGS sequence"/>
</dbReference>
<sequence>MSELNLCSRRQADKLISNSMVYLQGKLVEPVLGQKVDANETEIKIQLQNGEYKSVGELSDDKGETVVLNKPKGFVSSQPETNKIPAVRLLSRENIFTPTQETKNILKSGNYLHFGKRFHDENGVSTLMNYAPAGRLDEDSSGLLIFTKNGVHAKNILTSLDKEYLVKVEPAQSLSRREVEMGMTSLPYPPKWDLTFLKRKGNRLWNDTKALKPVVDAEWIEEGKDTDGRWNGEGLMRIVLNEGKKRQIRRMCRELLGLHVVELKRIRVGDIHLKNLPVGKWRPLTRKERESLIPKD</sequence>
<protein>
    <recommendedName>
        <fullName evidence="3">Pseudouridine synthase RsuA/RluA-like domain-containing protein</fullName>
    </recommendedName>
</protein>
<evidence type="ECO:0000313" key="4">
    <source>
        <dbReference type="EMBL" id="GFH47443.1"/>
    </source>
</evidence>
<keyword evidence="2" id="KW-0694">RNA-binding</keyword>
<dbReference type="InterPro" id="IPR020103">
    <property type="entry name" value="PsdUridine_synth_cat_dom_sf"/>
</dbReference>
<comment type="caution">
    <text evidence="4">The sequence shown here is derived from an EMBL/GenBank/DDBJ whole genome shotgun (WGS) entry which is preliminary data.</text>
</comment>
<gene>
    <name evidence="4" type="ORF">CTEN210_03918</name>
</gene>
<feature type="domain" description="Pseudouridine synthase RsuA/RluA-like" evidence="3">
    <location>
        <begin position="65"/>
        <end position="253"/>
    </location>
</feature>
<name>A0AAD3CKW7_9STRA</name>
<dbReference type="GO" id="GO:0001522">
    <property type="term" value="P:pseudouridine synthesis"/>
    <property type="evidence" value="ECO:0007669"/>
    <property type="project" value="InterPro"/>
</dbReference>
<evidence type="ECO:0000256" key="1">
    <source>
        <dbReference type="ARBA" id="ARBA00023235"/>
    </source>
</evidence>
<dbReference type="InterPro" id="IPR036986">
    <property type="entry name" value="S4_RNA-bd_sf"/>
</dbReference>
<dbReference type="PROSITE" id="PS50889">
    <property type="entry name" value="S4"/>
    <property type="match status" value="1"/>
</dbReference>
<evidence type="ECO:0000313" key="5">
    <source>
        <dbReference type="Proteomes" id="UP001054902"/>
    </source>
</evidence>
<evidence type="ECO:0000256" key="2">
    <source>
        <dbReference type="PROSITE-ProRule" id="PRU00182"/>
    </source>
</evidence>
<dbReference type="InterPro" id="IPR050343">
    <property type="entry name" value="RsuA_PseudoU_synthase"/>
</dbReference>
<dbReference type="Pfam" id="PF00849">
    <property type="entry name" value="PseudoU_synth_2"/>
    <property type="match status" value="1"/>
</dbReference>
<dbReference type="Gene3D" id="3.10.290.10">
    <property type="entry name" value="RNA-binding S4 domain"/>
    <property type="match status" value="1"/>
</dbReference>
<dbReference type="GO" id="GO:0003723">
    <property type="term" value="F:RNA binding"/>
    <property type="evidence" value="ECO:0007669"/>
    <property type="project" value="UniProtKB-KW"/>
</dbReference>
<reference evidence="4 5" key="1">
    <citation type="journal article" date="2021" name="Sci. Rep.">
        <title>The genome of the diatom Chaetoceros tenuissimus carries an ancient integrated fragment of an extant virus.</title>
        <authorList>
            <person name="Hongo Y."/>
            <person name="Kimura K."/>
            <person name="Takaki Y."/>
            <person name="Yoshida Y."/>
            <person name="Baba S."/>
            <person name="Kobayashi G."/>
            <person name="Nagasaki K."/>
            <person name="Hano T."/>
            <person name="Tomaru Y."/>
        </authorList>
    </citation>
    <scope>NUCLEOTIDE SEQUENCE [LARGE SCALE GENOMIC DNA]</scope>
    <source>
        <strain evidence="4 5">NIES-3715</strain>
    </source>
</reference>
<dbReference type="EMBL" id="BLLK01000023">
    <property type="protein sequence ID" value="GFH47443.1"/>
    <property type="molecule type" value="Genomic_DNA"/>
</dbReference>
<evidence type="ECO:0000259" key="3">
    <source>
        <dbReference type="Pfam" id="PF00849"/>
    </source>
</evidence>
<keyword evidence="1" id="KW-0413">Isomerase</keyword>
<proteinExistence type="predicted"/>
<accession>A0AAD3CKW7</accession>
<dbReference type="PANTHER" id="PTHR47683">
    <property type="entry name" value="PSEUDOURIDINE SYNTHASE FAMILY PROTEIN-RELATED"/>
    <property type="match status" value="1"/>
</dbReference>
<dbReference type="InterPro" id="IPR006145">
    <property type="entry name" value="PsdUridine_synth_RsuA/RluA"/>
</dbReference>
<organism evidence="4 5">
    <name type="scientific">Chaetoceros tenuissimus</name>
    <dbReference type="NCBI Taxonomy" id="426638"/>
    <lineage>
        <taxon>Eukaryota</taxon>
        <taxon>Sar</taxon>
        <taxon>Stramenopiles</taxon>
        <taxon>Ochrophyta</taxon>
        <taxon>Bacillariophyta</taxon>
        <taxon>Coscinodiscophyceae</taxon>
        <taxon>Chaetocerotophycidae</taxon>
        <taxon>Chaetocerotales</taxon>
        <taxon>Chaetocerotaceae</taxon>
        <taxon>Chaetoceros</taxon>
    </lineage>
</organism>
<keyword evidence="5" id="KW-1185">Reference proteome</keyword>
<dbReference type="Gene3D" id="3.30.2350.10">
    <property type="entry name" value="Pseudouridine synthase"/>
    <property type="match status" value="1"/>
</dbReference>
<dbReference type="SUPFAM" id="SSF55120">
    <property type="entry name" value="Pseudouridine synthase"/>
    <property type="match status" value="1"/>
</dbReference>
<dbReference type="PANTHER" id="PTHR47683:SF2">
    <property type="entry name" value="RNA-BINDING S4 DOMAIN-CONTAINING PROTEIN"/>
    <property type="match status" value="1"/>
</dbReference>